<evidence type="ECO:0000256" key="1">
    <source>
        <dbReference type="SAM" id="MobiDB-lite"/>
    </source>
</evidence>
<dbReference type="EMBL" id="BMAV01006856">
    <property type="protein sequence ID" value="GFY49172.1"/>
    <property type="molecule type" value="Genomic_DNA"/>
</dbReference>
<reference evidence="4" key="1">
    <citation type="submission" date="2020-08" db="EMBL/GenBank/DDBJ databases">
        <title>Multicomponent nature underlies the extraordinary mechanical properties of spider dragline silk.</title>
        <authorList>
            <person name="Kono N."/>
            <person name="Nakamura H."/>
            <person name="Mori M."/>
            <person name="Yoshida Y."/>
            <person name="Ohtoshi R."/>
            <person name="Malay A.D."/>
            <person name="Moran D.A.P."/>
            <person name="Tomita M."/>
            <person name="Numata K."/>
            <person name="Arakawa K."/>
        </authorList>
    </citation>
    <scope>NUCLEOTIDE SEQUENCE</scope>
</reference>
<gene>
    <name evidence="4" type="ORF">TNIN_216071</name>
    <name evidence="3" type="ORF">TNIN_285011</name>
</gene>
<dbReference type="InterPro" id="IPR003497">
    <property type="entry name" value="BRO_N_domain"/>
</dbReference>
<name>A0A8X7CJK7_9ARAC</name>
<sequence length="248" mass="29193">MKDARDVTLLRRIDGPEVTLEDLFTDTESDSENDFYSDTESDSERDLHSDTDSENLSVHEVVLEFIPKTMDQLIQDSCESVPRLPNTTSNSTGSNDELIETTTHLVFNPADDPNRQHRWSHFLYPKYDRLKNNLKTYYAMFVYQSPEKELYFFSYNIAFALGYEWPHEVVANYVPPEDQKRINFASEIFLNKEGVYNFINKTHGKDEVFFKNWFEDYLIKCENTPLLMCIQHVQFKKTSDTLKQCCRI</sequence>
<comment type="caution">
    <text evidence="4">The sequence shown here is derived from an EMBL/GenBank/DDBJ whole genome shotgun (WGS) entry which is preliminary data.</text>
</comment>
<keyword evidence="5" id="KW-1185">Reference proteome</keyword>
<feature type="region of interest" description="Disordered" evidence="1">
    <location>
        <begin position="22"/>
        <end position="53"/>
    </location>
</feature>
<evidence type="ECO:0000313" key="4">
    <source>
        <dbReference type="EMBL" id="GFY75484.1"/>
    </source>
</evidence>
<dbReference type="PROSITE" id="PS51750">
    <property type="entry name" value="BRO_N"/>
    <property type="match status" value="1"/>
</dbReference>
<protein>
    <recommendedName>
        <fullName evidence="2">Bro-N domain-containing protein</fullName>
    </recommendedName>
</protein>
<feature type="domain" description="Bro-N" evidence="2">
    <location>
        <begin position="127"/>
        <end position="231"/>
    </location>
</feature>
<dbReference type="Proteomes" id="UP000886998">
    <property type="component" value="Unassembled WGS sequence"/>
</dbReference>
<evidence type="ECO:0000259" key="2">
    <source>
        <dbReference type="PROSITE" id="PS51750"/>
    </source>
</evidence>
<accession>A0A8X7CJK7</accession>
<proteinExistence type="predicted"/>
<dbReference type="EMBL" id="BMAV01021427">
    <property type="protein sequence ID" value="GFY75484.1"/>
    <property type="molecule type" value="Genomic_DNA"/>
</dbReference>
<organism evidence="4 5">
    <name type="scientific">Trichonephila inaurata madagascariensis</name>
    <dbReference type="NCBI Taxonomy" id="2747483"/>
    <lineage>
        <taxon>Eukaryota</taxon>
        <taxon>Metazoa</taxon>
        <taxon>Ecdysozoa</taxon>
        <taxon>Arthropoda</taxon>
        <taxon>Chelicerata</taxon>
        <taxon>Arachnida</taxon>
        <taxon>Araneae</taxon>
        <taxon>Araneomorphae</taxon>
        <taxon>Entelegynae</taxon>
        <taxon>Araneoidea</taxon>
        <taxon>Nephilidae</taxon>
        <taxon>Trichonephila</taxon>
        <taxon>Trichonephila inaurata</taxon>
    </lineage>
</organism>
<evidence type="ECO:0000313" key="3">
    <source>
        <dbReference type="EMBL" id="GFY49172.1"/>
    </source>
</evidence>
<evidence type="ECO:0000313" key="5">
    <source>
        <dbReference type="Proteomes" id="UP000886998"/>
    </source>
</evidence>
<feature type="compositionally biased region" description="Basic and acidic residues" evidence="1">
    <location>
        <begin position="42"/>
        <end position="51"/>
    </location>
</feature>
<dbReference type="AlphaFoldDB" id="A0A8X7CJK7"/>
<feature type="compositionally biased region" description="Acidic residues" evidence="1">
    <location>
        <begin position="22"/>
        <end position="41"/>
    </location>
</feature>